<name>A0ABW2YSX9_9SPHI</name>
<accession>A0ABW2YSX9</accession>
<evidence type="ECO:0000313" key="2">
    <source>
        <dbReference type="Proteomes" id="UP001596958"/>
    </source>
</evidence>
<evidence type="ECO:0000313" key="1">
    <source>
        <dbReference type="EMBL" id="MFD0749344.1"/>
    </source>
</evidence>
<sequence>MKYFFAIALIFIAYNTSLSQSDATQFRKEYFSNKNLVPTEYKRQFASTDLSRLWMHTENKFVYGFIGENFQRLRIKFVKVIKDSTNTGTYHVFGKTMVKNNINDFEGTINVSAIKKYRITGYGVDDEFKNKGIKGQFIIIGDYTISEDKKQLHSGVFSGAFATSFYLDKNNKVYYDDIELNADGYSNNEFVGTWIQYGATKSKKCNWGDYRIPYGDAFDIGAGEFSPNSKYFKFGWENFEFINSNNEKGKRSKQQENARWW</sequence>
<keyword evidence="2" id="KW-1185">Reference proteome</keyword>
<organism evidence="1 2">
    <name type="scientific">Mucilaginibacter calamicampi</name>
    <dbReference type="NCBI Taxonomy" id="1302352"/>
    <lineage>
        <taxon>Bacteria</taxon>
        <taxon>Pseudomonadati</taxon>
        <taxon>Bacteroidota</taxon>
        <taxon>Sphingobacteriia</taxon>
        <taxon>Sphingobacteriales</taxon>
        <taxon>Sphingobacteriaceae</taxon>
        <taxon>Mucilaginibacter</taxon>
    </lineage>
</organism>
<comment type="caution">
    <text evidence="1">The sequence shown here is derived from an EMBL/GenBank/DDBJ whole genome shotgun (WGS) entry which is preliminary data.</text>
</comment>
<gene>
    <name evidence="1" type="ORF">ACFQZS_04265</name>
</gene>
<dbReference type="RefSeq" id="WP_377097624.1">
    <property type="nucleotide sequence ID" value="NZ_JBHTHU010000002.1"/>
</dbReference>
<proteinExistence type="predicted"/>
<reference evidence="2" key="1">
    <citation type="journal article" date="2019" name="Int. J. Syst. Evol. Microbiol.">
        <title>The Global Catalogue of Microorganisms (GCM) 10K type strain sequencing project: providing services to taxonomists for standard genome sequencing and annotation.</title>
        <authorList>
            <consortium name="The Broad Institute Genomics Platform"/>
            <consortium name="The Broad Institute Genome Sequencing Center for Infectious Disease"/>
            <person name="Wu L."/>
            <person name="Ma J."/>
        </authorList>
    </citation>
    <scope>NUCLEOTIDE SEQUENCE [LARGE SCALE GENOMIC DNA]</scope>
    <source>
        <strain evidence="2">CCUG 63418</strain>
    </source>
</reference>
<protein>
    <submittedName>
        <fullName evidence="1">Uncharacterized protein</fullName>
    </submittedName>
</protein>
<dbReference type="EMBL" id="JBHTHU010000002">
    <property type="protein sequence ID" value="MFD0749344.1"/>
    <property type="molecule type" value="Genomic_DNA"/>
</dbReference>
<dbReference type="Proteomes" id="UP001596958">
    <property type="component" value="Unassembled WGS sequence"/>
</dbReference>